<evidence type="ECO:0000313" key="3">
    <source>
        <dbReference type="Proteomes" id="UP000220828"/>
    </source>
</evidence>
<dbReference type="RefSeq" id="WP_014083863.1">
    <property type="nucleotide sequence ID" value="NZ_CBCSFI010000032.1"/>
</dbReference>
<dbReference type="EMBL" id="PCMW01000018">
    <property type="protein sequence ID" value="PDS26323.1"/>
    <property type="molecule type" value="Genomic_DNA"/>
</dbReference>
<gene>
    <name evidence="1" type="ORF">B0A77_03160</name>
    <name evidence="2" type="ORF">BC670_2838</name>
</gene>
<accession>A0A2H3KE10</accession>
<protein>
    <recommendedName>
        <fullName evidence="5">Lipoprotein</fullName>
    </recommendedName>
</protein>
<name>A0A2H3KE10_9FLAO</name>
<reference evidence="1 3" key="1">
    <citation type="submission" date="2017-09" db="EMBL/GenBank/DDBJ databases">
        <title>Whole genomes of Flavobacteriaceae.</title>
        <authorList>
            <person name="Stine C."/>
            <person name="Li C."/>
            <person name="Tadesse D."/>
        </authorList>
    </citation>
    <scope>NUCLEOTIDE SEQUENCE [LARGE SCALE GENOMIC DNA]</scope>
    <source>
        <strain evidence="1 3">ATCC 35036</strain>
    </source>
</reference>
<reference evidence="2 4" key="2">
    <citation type="submission" date="2019-06" db="EMBL/GenBank/DDBJ databases">
        <title>Genomic Encyclopedia of Archaeal and Bacterial Type Strains, Phase II (KMG-II): from individual species to whole genera.</title>
        <authorList>
            <person name="Goeker M."/>
        </authorList>
    </citation>
    <scope>NUCLEOTIDE SEQUENCE [LARGE SCALE GENOMIC DNA]</scope>
    <source>
        <strain evidence="2 4">DSM 24789</strain>
    </source>
</reference>
<dbReference type="PROSITE" id="PS51257">
    <property type="entry name" value="PROKAR_LIPOPROTEIN"/>
    <property type="match status" value="1"/>
</dbReference>
<evidence type="ECO:0000313" key="1">
    <source>
        <dbReference type="EMBL" id="PDS26323.1"/>
    </source>
</evidence>
<dbReference type="OrthoDB" id="5381604at2"/>
<comment type="caution">
    <text evidence="1">The sequence shown here is derived from an EMBL/GenBank/DDBJ whole genome shotgun (WGS) entry which is preliminary data.</text>
</comment>
<evidence type="ECO:0008006" key="5">
    <source>
        <dbReference type="Google" id="ProtNLM"/>
    </source>
</evidence>
<evidence type="ECO:0000313" key="4">
    <source>
        <dbReference type="Proteomes" id="UP000320773"/>
    </source>
</evidence>
<dbReference type="Proteomes" id="UP000320773">
    <property type="component" value="Unassembled WGS sequence"/>
</dbReference>
<proteinExistence type="predicted"/>
<organism evidence="1 3">
    <name type="scientific">Flavobacterium branchiophilum</name>
    <dbReference type="NCBI Taxonomy" id="55197"/>
    <lineage>
        <taxon>Bacteria</taxon>
        <taxon>Pseudomonadati</taxon>
        <taxon>Bacteroidota</taxon>
        <taxon>Flavobacteriia</taxon>
        <taxon>Flavobacteriales</taxon>
        <taxon>Flavobacteriaceae</taxon>
        <taxon>Flavobacterium</taxon>
    </lineage>
</organism>
<sequence length="373" mass="39060">MKKLKLFYSIAFFAAILVSCETPEGVDKDVSFLNSATSSDYAKIFDISTDNSGKVRITPLANGGSSFLIAFGHGTGAAATATVAAGTSAIHTYPEGNYTVSITTYSISGNATTTTYPLVVTYRAPENLNVTVNSDMALTATANYTSGFKVYYGDVANETGTLMTTTVNSSLLATGTLPAHIYPAGGPYQLKVVALSGGAATTVYTKTLFGFPLDFESPTMDYFFGTFGNVNFSKVANPSATGLNTSATVGKYEKTTGAASWSGTYSPLNIPINFAHGKKVKMLVYNPVAANIGKKVNVELEAAVSGTGATANGVAVLKTAFTTSGAWEELVFDFSTITAIPATARFGQLVLRFDDGNAGTGEVFYVDNIRITN</sequence>
<evidence type="ECO:0000313" key="2">
    <source>
        <dbReference type="EMBL" id="TQM41826.1"/>
    </source>
</evidence>
<dbReference type="Proteomes" id="UP000220828">
    <property type="component" value="Unassembled WGS sequence"/>
</dbReference>
<dbReference type="EMBL" id="VFPJ01000001">
    <property type="protein sequence ID" value="TQM41826.1"/>
    <property type="molecule type" value="Genomic_DNA"/>
</dbReference>
<dbReference type="AlphaFoldDB" id="A0A2H3KE10"/>